<evidence type="ECO:0000256" key="1">
    <source>
        <dbReference type="PROSITE-ProRule" id="PRU00047"/>
    </source>
</evidence>
<keyword evidence="1" id="KW-0863">Zinc-finger</keyword>
<dbReference type="GO" id="GO:0003676">
    <property type="term" value="F:nucleic acid binding"/>
    <property type="evidence" value="ECO:0007669"/>
    <property type="project" value="InterPro"/>
</dbReference>
<dbReference type="AlphaFoldDB" id="A0A8S9P5R8"/>
<feature type="domain" description="CCHC-type" evidence="2">
    <location>
        <begin position="39"/>
        <end position="52"/>
    </location>
</feature>
<gene>
    <name evidence="3" type="ORF">F2Q69_00004193</name>
</gene>
<sequence>MKVRQEVLKHGCATGTRKETDRCINNCARPRKKQHRMCCWSCGKVGHKKVECFAREKSRNMAKKNMDAALLGVIFKKIKKHQAWSQDTELSVTQRGRRSKCVRKWCEMIFRGEIVKSLQDNSNECRGHSVRMGKGSWSRRRHMTEAWSSTEAGRRVIRQVRNVVATWLLNQKSVVLNRHTKLKGGE</sequence>
<dbReference type="EMBL" id="QGKX02001521">
    <property type="protein sequence ID" value="KAF3510215.1"/>
    <property type="molecule type" value="Genomic_DNA"/>
</dbReference>
<dbReference type="PROSITE" id="PS50158">
    <property type="entry name" value="ZF_CCHC"/>
    <property type="match status" value="1"/>
</dbReference>
<evidence type="ECO:0000313" key="4">
    <source>
        <dbReference type="Proteomes" id="UP000712600"/>
    </source>
</evidence>
<dbReference type="GO" id="GO:0008270">
    <property type="term" value="F:zinc ion binding"/>
    <property type="evidence" value="ECO:0007669"/>
    <property type="project" value="UniProtKB-KW"/>
</dbReference>
<protein>
    <recommendedName>
        <fullName evidence="2">CCHC-type domain-containing protein</fullName>
    </recommendedName>
</protein>
<organism evidence="3 4">
    <name type="scientific">Brassica cretica</name>
    <name type="common">Mustard</name>
    <dbReference type="NCBI Taxonomy" id="69181"/>
    <lineage>
        <taxon>Eukaryota</taxon>
        <taxon>Viridiplantae</taxon>
        <taxon>Streptophyta</taxon>
        <taxon>Embryophyta</taxon>
        <taxon>Tracheophyta</taxon>
        <taxon>Spermatophyta</taxon>
        <taxon>Magnoliopsida</taxon>
        <taxon>eudicotyledons</taxon>
        <taxon>Gunneridae</taxon>
        <taxon>Pentapetalae</taxon>
        <taxon>rosids</taxon>
        <taxon>malvids</taxon>
        <taxon>Brassicales</taxon>
        <taxon>Brassicaceae</taxon>
        <taxon>Brassiceae</taxon>
        <taxon>Brassica</taxon>
    </lineage>
</organism>
<dbReference type="Proteomes" id="UP000712600">
    <property type="component" value="Unassembled WGS sequence"/>
</dbReference>
<accession>A0A8S9P5R8</accession>
<evidence type="ECO:0000259" key="2">
    <source>
        <dbReference type="PROSITE" id="PS50158"/>
    </source>
</evidence>
<proteinExistence type="predicted"/>
<keyword evidence="1" id="KW-0862">Zinc</keyword>
<evidence type="ECO:0000313" key="3">
    <source>
        <dbReference type="EMBL" id="KAF3510215.1"/>
    </source>
</evidence>
<name>A0A8S9P5R8_BRACR</name>
<dbReference type="InterPro" id="IPR001878">
    <property type="entry name" value="Znf_CCHC"/>
</dbReference>
<reference evidence="3" key="1">
    <citation type="submission" date="2019-12" db="EMBL/GenBank/DDBJ databases">
        <title>Genome sequencing and annotation of Brassica cretica.</title>
        <authorList>
            <person name="Studholme D.J."/>
            <person name="Sarris P."/>
        </authorList>
    </citation>
    <scope>NUCLEOTIDE SEQUENCE</scope>
    <source>
        <strain evidence="3">PFS-109/04</strain>
        <tissue evidence="3">Leaf</tissue>
    </source>
</reference>
<keyword evidence="1" id="KW-0479">Metal-binding</keyword>
<comment type="caution">
    <text evidence="3">The sequence shown here is derived from an EMBL/GenBank/DDBJ whole genome shotgun (WGS) entry which is preliminary data.</text>
</comment>